<protein>
    <submittedName>
        <fullName evidence="1">Uncharacterized protein</fullName>
    </submittedName>
</protein>
<proteinExistence type="predicted"/>
<dbReference type="Proteomes" id="UP001153331">
    <property type="component" value="Unassembled WGS sequence"/>
</dbReference>
<sequence length="138" mass="14787">MSGSTNTNSNAPVCPDWVFLNNSNVHVAKDRGWFKTYTPFDSALQHSIFTSPGDLPVLGIGSVEIPTKRSPNRSGVSSHASLHLKQVLHVPGFICNVIGSPLYDSEGYDVVIGGRGPTSRGVIKDRDDKLGGAMAVFF</sequence>
<dbReference type="EMBL" id="JAPHNI010000902">
    <property type="protein sequence ID" value="KAJ8107559.1"/>
    <property type="molecule type" value="Genomic_DNA"/>
</dbReference>
<name>A0ACC2HXA3_9PLEO</name>
<reference evidence="1" key="1">
    <citation type="submission" date="2022-11" db="EMBL/GenBank/DDBJ databases">
        <title>Genome Sequence of Boeremia exigua.</title>
        <authorList>
            <person name="Buettner E."/>
        </authorList>
    </citation>
    <scope>NUCLEOTIDE SEQUENCE</scope>
    <source>
        <strain evidence="1">CU02</strain>
    </source>
</reference>
<evidence type="ECO:0000313" key="2">
    <source>
        <dbReference type="Proteomes" id="UP001153331"/>
    </source>
</evidence>
<keyword evidence="2" id="KW-1185">Reference proteome</keyword>
<evidence type="ECO:0000313" key="1">
    <source>
        <dbReference type="EMBL" id="KAJ8107559.1"/>
    </source>
</evidence>
<accession>A0ACC2HXA3</accession>
<gene>
    <name evidence="1" type="ORF">OPT61_g8779</name>
</gene>
<comment type="caution">
    <text evidence="1">The sequence shown here is derived from an EMBL/GenBank/DDBJ whole genome shotgun (WGS) entry which is preliminary data.</text>
</comment>
<organism evidence="1 2">
    <name type="scientific">Boeremia exigua</name>
    <dbReference type="NCBI Taxonomy" id="749465"/>
    <lineage>
        <taxon>Eukaryota</taxon>
        <taxon>Fungi</taxon>
        <taxon>Dikarya</taxon>
        <taxon>Ascomycota</taxon>
        <taxon>Pezizomycotina</taxon>
        <taxon>Dothideomycetes</taxon>
        <taxon>Pleosporomycetidae</taxon>
        <taxon>Pleosporales</taxon>
        <taxon>Pleosporineae</taxon>
        <taxon>Didymellaceae</taxon>
        <taxon>Boeremia</taxon>
    </lineage>
</organism>